<evidence type="ECO:0000313" key="2">
    <source>
        <dbReference type="EMBL" id="HIY26977.1"/>
    </source>
</evidence>
<dbReference type="Gene3D" id="3.30.1370.110">
    <property type="match status" value="1"/>
</dbReference>
<dbReference type="Pfam" id="PF01713">
    <property type="entry name" value="Smr"/>
    <property type="match status" value="1"/>
</dbReference>
<dbReference type="EMBL" id="DXDU01000118">
    <property type="protein sequence ID" value="HIY26977.1"/>
    <property type="molecule type" value="Genomic_DNA"/>
</dbReference>
<protein>
    <submittedName>
        <fullName evidence="2">Smr/MutS family protein</fullName>
    </submittedName>
</protein>
<reference evidence="2" key="2">
    <citation type="submission" date="2021-04" db="EMBL/GenBank/DDBJ databases">
        <authorList>
            <person name="Gilroy R."/>
        </authorList>
    </citation>
    <scope>NUCLEOTIDE SEQUENCE</scope>
    <source>
        <strain evidence="2">1282</strain>
    </source>
</reference>
<organism evidence="2 3">
    <name type="scientific">Candidatus Acutalibacter pullistercoris</name>
    <dbReference type="NCBI Taxonomy" id="2838418"/>
    <lineage>
        <taxon>Bacteria</taxon>
        <taxon>Bacillati</taxon>
        <taxon>Bacillota</taxon>
        <taxon>Clostridia</taxon>
        <taxon>Eubacteriales</taxon>
        <taxon>Acutalibacteraceae</taxon>
        <taxon>Acutalibacter</taxon>
    </lineage>
</organism>
<gene>
    <name evidence="2" type="ORF">H9838_07400</name>
</gene>
<dbReference type="InterPro" id="IPR002625">
    <property type="entry name" value="Smr_dom"/>
</dbReference>
<sequence length="93" mass="10720">MRFTREGPVVTVDLHGCTSEDARWLLKNWLDHAPPGVTELRVIHGSNRGTVLRDMVRKELKHPRIHRKLLSLNPGETRLLLTPERPKGNKKRS</sequence>
<dbReference type="AlphaFoldDB" id="A0A9D1YE23"/>
<dbReference type="Proteomes" id="UP000823915">
    <property type="component" value="Unassembled WGS sequence"/>
</dbReference>
<dbReference type="SUPFAM" id="SSF160443">
    <property type="entry name" value="SMR domain-like"/>
    <property type="match status" value="1"/>
</dbReference>
<feature type="domain" description="Smr" evidence="1">
    <location>
        <begin position="12"/>
        <end position="64"/>
    </location>
</feature>
<evidence type="ECO:0000259" key="1">
    <source>
        <dbReference type="Pfam" id="PF01713"/>
    </source>
</evidence>
<evidence type="ECO:0000313" key="3">
    <source>
        <dbReference type="Proteomes" id="UP000823915"/>
    </source>
</evidence>
<proteinExistence type="predicted"/>
<comment type="caution">
    <text evidence="2">The sequence shown here is derived from an EMBL/GenBank/DDBJ whole genome shotgun (WGS) entry which is preliminary data.</text>
</comment>
<name>A0A9D1YE23_9FIRM</name>
<reference evidence="2" key="1">
    <citation type="journal article" date="2021" name="PeerJ">
        <title>Extensive microbial diversity within the chicken gut microbiome revealed by metagenomics and culture.</title>
        <authorList>
            <person name="Gilroy R."/>
            <person name="Ravi A."/>
            <person name="Getino M."/>
            <person name="Pursley I."/>
            <person name="Horton D.L."/>
            <person name="Alikhan N.F."/>
            <person name="Baker D."/>
            <person name="Gharbi K."/>
            <person name="Hall N."/>
            <person name="Watson M."/>
            <person name="Adriaenssens E.M."/>
            <person name="Foster-Nyarko E."/>
            <person name="Jarju S."/>
            <person name="Secka A."/>
            <person name="Antonio M."/>
            <person name="Oren A."/>
            <person name="Chaudhuri R.R."/>
            <person name="La Ragione R."/>
            <person name="Hildebrand F."/>
            <person name="Pallen M.J."/>
        </authorList>
    </citation>
    <scope>NUCLEOTIDE SEQUENCE</scope>
    <source>
        <strain evidence="2">1282</strain>
    </source>
</reference>
<dbReference type="InterPro" id="IPR036063">
    <property type="entry name" value="Smr_dom_sf"/>
</dbReference>
<accession>A0A9D1YE23</accession>